<evidence type="ECO:0000313" key="3">
    <source>
        <dbReference type="Proteomes" id="UP001158067"/>
    </source>
</evidence>
<dbReference type="Pfam" id="PF04337">
    <property type="entry name" value="DUF480"/>
    <property type="match status" value="1"/>
</dbReference>
<dbReference type="EMBL" id="FXUG01000005">
    <property type="protein sequence ID" value="SMP56850.1"/>
    <property type="molecule type" value="Genomic_DNA"/>
</dbReference>
<dbReference type="PANTHER" id="PTHR38768">
    <property type="entry name" value="UPF0502 PROTEIN YCEH"/>
    <property type="match status" value="1"/>
</dbReference>
<name>A0ABY1Q1Y0_9BACT</name>
<sequence length="240" mass="25902">MSDDSNTENDDAESASGPPARPISAIARRCLGVLVEKAKTTPDNYPLSLAGIITGCNQKSNRDPKMDVDEGDALRALDELREAGAVREIQGSGRVTKYRHAAYEWFDVDSPGSAIMTELLLRGPQTLGEIRTRANRMHPFVDLTATQAEVDSLMAKGLVEAITPAGRGQTFAHCLYTPIERQHLAAKVEKRAAAEAPATGPKASPGSLANENRIDKIQGRLDEVTARLEALEKKLADLES</sequence>
<protein>
    <submittedName>
        <fullName evidence="2">Uncharacterized protein</fullName>
    </submittedName>
</protein>
<feature type="region of interest" description="Disordered" evidence="1">
    <location>
        <begin position="190"/>
        <end position="214"/>
    </location>
</feature>
<dbReference type="RefSeq" id="WP_283432683.1">
    <property type="nucleotide sequence ID" value="NZ_CAWLDM010000001.1"/>
</dbReference>
<feature type="region of interest" description="Disordered" evidence="1">
    <location>
        <begin position="1"/>
        <end position="21"/>
    </location>
</feature>
<feature type="compositionally biased region" description="Low complexity" evidence="1">
    <location>
        <begin position="194"/>
        <end position="203"/>
    </location>
</feature>
<proteinExistence type="predicted"/>
<dbReference type="PANTHER" id="PTHR38768:SF1">
    <property type="entry name" value="UPF0502 PROTEIN YCEH"/>
    <property type="match status" value="1"/>
</dbReference>
<dbReference type="Proteomes" id="UP001158067">
    <property type="component" value="Unassembled WGS sequence"/>
</dbReference>
<organism evidence="2 3">
    <name type="scientific">Neorhodopirellula lusitana</name>
    <dbReference type="NCBI Taxonomy" id="445327"/>
    <lineage>
        <taxon>Bacteria</taxon>
        <taxon>Pseudomonadati</taxon>
        <taxon>Planctomycetota</taxon>
        <taxon>Planctomycetia</taxon>
        <taxon>Pirellulales</taxon>
        <taxon>Pirellulaceae</taxon>
        <taxon>Neorhodopirellula</taxon>
    </lineage>
</organism>
<reference evidence="2 3" key="1">
    <citation type="submission" date="2017-05" db="EMBL/GenBank/DDBJ databases">
        <authorList>
            <person name="Varghese N."/>
            <person name="Submissions S."/>
        </authorList>
    </citation>
    <scope>NUCLEOTIDE SEQUENCE [LARGE SCALE GENOMIC DNA]</scope>
    <source>
        <strain evidence="2 3">DSM 25457</strain>
    </source>
</reference>
<dbReference type="SUPFAM" id="SSF46785">
    <property type="entry name" value="Winged helix' DNA-binding domain"/>
    <property type="match status" value="2"/>
</dbReference>
<comment type="caution">
    <text evidence="2">The sequence shown here is derived from an EMBL/GenBank/DDBJ whole genome shotgun (WGS) entry which is preliminary data.</text>
</comment>
<evidence type="ECO:0000256" key="1">
    <source>
        <dbReference type="SAM" id="MobiDB-lite"/>
    </source>
</evidence>
<accession>A0ABY1Q1Y0</accession>
<feature type="compositionally biased region" description="Acidic residues" evidence="1">
    <location>
        <begin position="1"/>
        <end position="13"/>
    </location>
</feature>
<keyword evidence="3" id="KW-1185">Reference proteome</keyword>
<evidence type="ECO:0000313" key="2">
    <source>
        <dbReference type="EMBL" id="SMP56850.1"/>
    </source>
</evidence>
<dbReference type="InterPro" id="IPR036388">
    <property type="entry name" value="WH-like_DNA-bd_sf"/>
</dbReference>
<dbReference type="InterPro" id="IPR007432">
    <property type="entry name" value="DUF480"/>
</dbReference>
<dbReference type="Gene3D" id="1.10.10.10">
    <property type="entry name" value="Winged helix-like DNA-binding domain superfamily/Winged helix DNA-binding domain"/>
    <property type="match status" value="2"/>
</dbReference>
<dbReference type="InterPro" id="IPR036390">
    <property type="entry name" value="WH_DNA-bd_sf"/>
</dbReference>
<gene>
    <name evidence="2" type="ORF">SAMN06265222_105223</name>
</gene>